<dbReference type="AlphaFoldDB" id="A0A4Z2HBW3"/>
<accession>A0A4Z2HBW3</accession>
<keyword evidence="3" id="KW-1185">Reference proteome</keyword>
<proteinExistence type="predicted"/>
<reference evidence="2 3" key="1">
    <citation type="submission" date="2019-03" db="EMBL/GenBank/DDBJ databases">
        <title>First draft genome of Liparis tanakae, snailfish: a comprehensive survey of snailfish specific genes.</title>
        <authorList>
            <person name="Kim W."/>
            <person name="Song I."/>
            <person name="Jeong J.-H."/>
            <person name="Kim D."/>
            <person name="Kim S."/>
            <person name="Ryu S."/>
            <person name="Song J.Y."/>
            <person name="Lee S.K."/>
        </authorList>
    </citation>
    <scope>NUCLEOTIDE SEQUENCE [LARGE SCALE GENOMIC DNA]</scope>
    <source>
        <tissue evidence="2">Muscle</tissue>
    </source>
</reference>
<dbReference type="Proteomes" id="UP000314294">
    <property type="component" value="Unassembled WGS sequence"/>
</dbReference>
<evidence type="ECO:0000256" key="1">
    <source>
        <dbReference type="SAM" id="MobiDB-lite"/>
    </source>
</evidence>
<comment type="caution">
    <text evidence="2">The sequence shown here is derived from an EMBL/GenBank/DDBJ whole genome shotgun (WGS) entry which is preliminary data.</text>
</comment>
<evidence type="ECO:0000313" key="2">
    <source>
        <dbReference type="EMBL" id="TNN63121.1"/>
    </source>
</evidence>
<gene>
    <name evidence="2" type="ORF">EYF80_026585</name>
</gene>
<sequence>MRVNRRSPMLQLVLTLYTCSWESSKEALKALALIRMTMELMDRDIPSTTFSAKPYSLGRKGGNQAYALGITATWGSGPSPAANLTPAPCSARRPPWGRRRKP</sequence>
<organism evidence="2 3">
    <name type="scientific">Liparis tanakae</name>
    <name type="common">Tanaka's snailfish</name>
    <dbReference type="NCBI Taxonomy" id="230148"/>
    <lineage>
        <taxon>Eukaryota</taxon>
        <taxon>Metazoa</taxon>
        <taxon>Chordata</taxon>
        <taxon>Craniata</taxon>
        <taxon>Vertebrata</taxon>
        <taxon>Euteleostomi</taxon>
        <taxon>Actinopterygii</taxon>
        <taxon>Neopterygii</taxon>
        <taxon>Teleostei</taxon>
        <taxon>Neoteleostei</taxon>
        <taxon>Acanthomorphata</taxon>
        <taxon>Eupercaria</taxon>
        <taxon>Perciformes</taxon>
        <taxon>Cottioidei</taxon>
        <taxon>Cottales</taxon>
        <taxon>Liparidae</taxon>
        <taxon>Liparis</taxon>
    </lineage>
</organism>
<name>A0A4Z2HBW3_9TELE</name>
<evidence type="ECO:0000313" key="3">
    <source>
        <dbReference type="Proteomes" id="UP000314294"/>
    </source>
</evidence>
<dbReference type="EMBL" id="SRLO01000279">
    <property type="protein sequence ID" value="TNN63121.1"/>
    <property type="molecule type" value="Genomic_DNA"/>
</dbReference>
<protein>
    <submittedName>
        <fullName evidence="2">Uncharacterized protein</fullName>
    </submittedName>
</protein>
<feature type="region of interest" description="Disordered" evidence="1">
    <location>
        <begin position="78"/>
        <end position="102"/>
    </location>
</feature>